<keyword evidence="1" id="KW-1133">Transmembrane helix</keyword>
<gene>
    <name evidence="2" type="ORF">E1263_06035</name>
</gene>
<keyword evidence="1" id="KW-0812">Transmembrane</keyword>
<keyword evidence="1" id="KW-0472">Membrane</keyword>
<accession>A0A4R4ZTH1</accession>
<organism evidence="2 3">
    <name type="scientific">Kribbella antibiotica</name>
    <dbReference type="NCBI Taxonomy" id="190195"/>
    <lineage>
        <taxon>Bacteria</taxon>
        <taxon>Bacillati</taxon>
        <taxon>Actinomycetota</taxon>
        <taxon>Actinomycetes</taxon>
        <taxon>Propionibacteriales</taxon>
        <taxon>Kribbellaceae</taxon>
        <taxon>Kribbella</taxon>
    </lineage>
</organism>
<name>A0A4R4ZTH1_9ACTN</name>
<dbReference type="RefSeq" id="WP_132166162.1">
    <property type="nucleotide sequence ID" value="NZ_SMKX01000011.1"/>
</dbReference>
<evidence type="ECO:0000313" key="3">
    <source>
        <dbReference type="Proteomes" id="UP000295124"/>
    </source>
</evidence>
<feature type="transmembrane region" description="Helical" evidence="1">
    <location>
        <begin position="43"/>
        <end position="59"/>
    </location>
</feature>
<dbReference type="Proteomes" id="UP000295124">
    <property type="component" value="Unassembled WGS sequence"/>
</dbReference>
<protein>
    <recommendedName>
        <fullName evidence="4">DUF3040 domain-containing protein</fullName>
    </recommendedName>
</protein>
<comment type="caution">
    <text evidence="2">The sequence shown here is derived from an EMBL/GenBank/DDBJ whole genome shotgun (WGS) entry which is preliminary data.</text>
</comment>
<dbReference type="AlphaFoldDB" id="A0A4R4ZTH1"/>
<evidence type="ECO:0000256" key="1">
    <source>
        <dbReference type="SAM" id="Phobius"/>
    </source>
</evidence>
<evidence type="ECO:0008006" key="4">
    <source>
        <dbReference type="Google" id="ProtNLM"/>
    </source>
</evidence>
<dbReference type="EMBL" id="SMKX01000011">
    <property type="protein sequence ID" value="TDD61750.1"/>
    <property type="molecule type" value="Genomic_DNA"/>
</dbReference>
<proteinExistence type="predicted"/>
<sequence>MTVEQVWAARRLRTDIIRLRIATGLLLVTGVVLLFAISHPMPGLLVMLSATFTLAAASSRATRLRHLKRDVGRDLRP</sequence>
<reference evidence="2 3" key="1">
    <citation type="submission" date="2019-03" db="EMBL/GenBank/DDBJ databases">
        <title>Draft genome sequences of novel Actinobacteria.</title>
        <authorList>
            <person name="Sahin N."/>
            <person name="Ay H."/>
            <person name="Saygin H."/>
        </authorList>
    </citation>
    <scope>NUCLEOTIDE SEQUENCE [LARGE SCALE GENOMIC DNA]</scope>
    <source>
        <strain evidence="2 3">JCM 13523</strain>
    </source>
</reference>
<keyword evidence="3" id="KW-1185">Reference proteome</keyword>
<feature type="transmembrane region" description="Helical" evidence="1">
    <location>
        <begin position="19"/>
        <end position="37"/>
    </location>
</feature>
<evidence type="ECO:0000313" key="2">
    <source>
        <dbReference type="EMBL" id="TDD61750.1"/>
    </source>
</evidence>